<reference evidence="1" key="4">
    <citation type="submission" date="2019-03" db="UniProtKB">
        <authorList>
            <consortium name="EnsemblPlants"/>
        </authorList>
    </citation>
    <scope>IDENTIFICATION</scope>
</reference>
<name>A0A453QWF3_AEGTS</name>
<dbReference type="AlphaFoldDB" id="A0A453QWF3"/>
<evidence type="ECO:0000313" key="1">
    <source>
        <dbReference type="EnsemblPlants" id="AET7Gv20355600.1"/>
    </source>
</evidence>
<dbReference type="Proteomes" id="UP000015105">
    <property type="component" value="Chromosome 7D"/>
</dbReference>
<accession>A0A453QWF3</accession>
<protein>
    <submittedName>
        <fullName evidence="1">Uncharacterized protein</fullName>
    </submittedName>
</protein>
<reference evidence="1" key="3">
    <citation type="journal article" date="2017" name="Nature">
        <title>Genome sequence of the progenitor of the wheat D genome Aegilops tauschii.</title>
        <authorList>
            <person name="Luo M.C."/>
            <person name="Gu Y.Q."/>
            <person name="Puiu D."/>
            <person name="Wang H."/>
            <person name="Twardziok S.O."/>
            <person name="Deal K.R."/>
            <person name="Huo N."/>
            <person name="Zhu T."/>
            <person name="Wang L."/>
            <person name="Wang Y."/>
            <person name="McGuire P.E."/>
            <person name="Liu S."/>
            <person name="Long H."/>
            <person name="Ramasamy R.K."/>
            <person name="Rodriguez J.C."/>
            <person name="Van S.L."/>
            <person name="Yuan L."/>
            <person name="Wang Z."/>
            <person name="Xia Z."/>
            <person name="Xiao L."/>
            <person name="Anderson O.D."/>
            <person name="Ouyang S."/>
            <person name="Liang Y."/>
            <person name="Zimin A.V."/>
            <person name="Pertea G."/>
            <person name="Qi P."/>
            <person name="Bennetzen J.L."/>
            <person name="Dai X."/>
            <person name="Dawson M.W."/>
            <person name="Muller H.G."/>
            <person name="Kugler K."/>
            <person name="Rivarola-Duarte L."/>
            <person name="Spannagl M."/>
            <person name="Mayer K.F.X."/>
            <person name="Lu F.H."/>
            <person name="Bevan M.W."/>
            <person name="Leroy P."/>
            <person name="Li P."/>
            <person name="You F.M."/>
            <person name="Sun Q."/>
            <person name="Liu Z."/>
            <person name="Lyons E."/>
            <person name="Wicker T."/>
            <person name="Salzberg S.L."/>
            <person name="Devos K.M."/>
            <person name="Dvorak J."/>
        </authorList>
    </citation>
    <scope>NUCLEOTIDE SEQUENCE [LARGE SCALE GENOMIC DNA]</scope>
    <source>
        <strain evidence="1">cv. AL8/78</strain>
    </source>
</reference>
<reference evidence="1" key="5">
    <citation type="journal article" date="2021" name="G3 (Bethesda)">
        <title>Aegilops tauschii genome assembly Aet v5.0 features greater sequence contiguity and improved annotation.</title>
        <authorList>
            <person name="Wang L."/>
            <person name="Zhu T."/>
            <person name="Rodriguez J.C."/>
            <person name="Deal K.R."/>
            <person name="Dubcovsky J."/>
            <person name="McGuire P.E."/>
            <person name="Lux T."/>
            <person name="Spannagl M."/>
            <person name="Mayer K.F.X."/>
            <person name="Baldrich P."/>
            <person name="Meyers B.C."/>
            <person name="Huo N."/>
            <person name="Gu Y.Q."/>
            <person name="Zhou H."/>
            <person name="Devos K.M."/>
            <person name="Bennetzen J.L."/>
            <person name="Unver T."/>
            <person name="Budak H."/>
            <person name="Gulick P.J."/>
            <person name="Galiba G."/>
            <person name="Kalapos B."/>
            <person name="Nelson D.R."/>
            <person name="Li P."/>
            <person name="You F.M."/>
            <person name="Luo M.C."/>
            <person name="Dvorak J."/>
        </authorList>
    </citation>
    <scope>NUCLEOTIDE SEQUENCE [LARGE SCALE GENOMIC DNA]</scope>
    <source>
        <strain evidence="1">cv. AL8/78</strain>
    </source>
</reference>
<keyword evidence="2" id="KW-1185">Reference proteome</keyword>
<organism evidence="1 2">
    <name type="scientific">Aegilops tauschii subsp. strangulata</name>
    <name type="common">Goatgrass</name>
    <dbReference type="NCBI Taxonomy" id="200361"/>
    <lineage>
        <taxon>Eukaryota</taxon>
        <taxon>Viridiplantae</taxon>
        <taxon>Streptophyta</taxon>
        <taxon>Embryophyta</taxon>
        <taxon>Tracheophyta</taxon>
        <taxon>Spermatophyta</taxon>
        <taxon>Magnoliopsida</taxon>
        <taxon>Liliopsida</taxon>
        <taxon>Poales</taxon>
        <taxon>Poaceae</taxon>
        <taxon>BOP clade</taxon>
        <taxon>Pooideae</taxon>
        <taxon>Triticodae</taxon>
        <taxon>Triticeae</taxon>
        <taxon>Triticinae</taxon>
        <taxon>Aegilops</taxon>
    </lineage>
</organism>
<reference evidence="2" key="2">
    <citation type="journal article" date="2017" name="Nat. Plants">
        <title>The Aegilops tauschii genome reveals multiple impacts of transposons.</title>
        <authorList>
            <person name="Zhao G."/>
            <person name="Zou C."/>
            <person name="Li K."/>
            <person name="Wang K."/>
            <person name="Li T."/>
            <person name="Gao L."/>
            <person name="Zhang X."/>
            <person name="Wang H."/>
            <person name="Yang Z."/>
            <person name="Liu X."/>
            <person name="Jiang W."/>
            <person name="Mao L."/>
            <person name="Kong X."/>
            <person name="Jiao Y."/>
            <person name="Jia J."/>
        </authorList>
    </citation>
    <scope>NUCLEOTIDE SEQUENCE [LARGE SCALE GENOMIC DNA]</scope>
    <source>
        <strain evidence="2">cv. AL8/78</strain>
    </source>
</reference>
<dbReference type="EnsemblPlants" id="AET7Gv20355600.1">
    <property type="protein sequence ID" value="AET7Gv20355600.1"/>
    <property type="gene ID" value="AET7Gv20355600"/>
</dbReference>
<evidence type="ECO:0000313" key="2">
    <source>
        <dbReference type="Proteomes" id="UP000015105"/>
    </source>
</evidence>
<proteinExistence type="predicted"/>
<dbReference type="Gramene" id="AET7Gv20355600.1">
    <property type="protein sequence ID" value="AET7Gv20355600.1"/>
    <property type="gene ID" value="AET7Gv20355600"/>
</dbReference>
<reference evidence="2" key="1">
    <citation type="journal article" date="2014" name="Science">
        <title>Ancient hybridizations among the ancestral genomes of bread wheat.</title>
        <authorList>
            <consortium name="International Wheat Genome Sequencing Consortium,"/>
            <person name="Marcussen T."/>
            <person name="Sandve S.R."/>
            <person name="Heier L."/>
            <person name="Spannagl M."/>
            <person name="Pfeifer M."/>
            <person name="Jakobsen K.S."/>
            <person name="Wulff B.B."/>
            <person name="Steuernagel B."/>
            <person name="Mayer K.F."/>
            <person name="Olsen O.A."/>
        </authorList>
    </citation>
    <scope>NUCLEOTIDE SEQUENCE [LARGE SCALE GENOMIC DNA]</scope>
    <source>
        <strain evidence="2">cv. AL8/78</strain>
    </source>
</reference>
<sequence>MNRYAFLYNQLLCKTLYHNCSLVHFSEIGPHILVSHRVPNFAGPALSHLS</sequence>